<feature type="compositionally biased region" description="Basic and acidic residues" evidence="1">
    <location>
        <begin position="73"/>
        <end position="82"/>
    </location>
</feature>
<evidence type="ECO:0000313" key="2">
    <source>
        <dbReference type="EMBL" id="KAK8073210.1"/>
    </source>
</evidence>
<comment type="caution">
    <text evidence="2">The sequence shown here is derived from an EMBL/GenBank/DDBJ whole genome shotgun (WGS) entry which is preliminary data.</text>
</comment>
<sequence>MSAQAEDRSKLLLVEAINKLDLPTLQKVFKDMCTASEDFSQQATQRLLIPGSAVKRTASESGSQEDVASSKKQKQEDASTARSRYEPCENCKQVFDVTINTETSCRYHDGQLELDEEAFPDDDETGVEKCAPDGFIWDCCEKNCNDKGCVVEEHVVAKPPPPLKLFGIKKSVPEIIEIEDDDDDEEEEEEEEEDESE</sequence>
<feature type="region of interest" description="Disordered" evidence="1">
    <location>
        <begin position="174"/>
        <end position="197"/>
    </location>
</feature>
<reference evidence="2 3" key="1">
    <citation type="submission" date="2023-01" db="EMBL/GenBank/DDBJ databases">
        <title>Analysis of 21 Apiospora genomes using comparative genomics revels a genus with tremendous synthesis potential of carbohydrate active enzymes and secondary metabolites.</title>
        <authorList>
            <person name="Sorensen T."/>
        </authorList>
    </citation>
    <scope>NUCLEOTIDE SEQUENCE [LARGE SCALE GENOMIC DNA]</scope>
    <source>
        <strain evidence="2 3">CBS 135458</strain>
    </source>
</reference>
<evidence type="ECO:0008006" key="4">
    <source>
        <dbReference type="Google" id="ProtNLM"/>
    </source>
</evidence>
<keyword evidence="3" id="KW-1185">Reference proteome</keyword>
<gene>
    <name evidence="2" type="ORF">PG994_004109</name>
</gene>
<dbReference type="Proteomes" id="UP001480595">
    <property type="component" value="Unassembled WGS sequence"/>
</dbReference>
<organism evidence="2 3">
    <name type="scientific">Apiospora phragmitis</name>
    <dbReference type="NCBI Taxonomy" id="2905665"/>
    <lineage>
        <taxon>Eukaryota</taxon>
        <taxon>Fungi</taxon>
        <taxon>Dikarya</taxon>
        <taxon>Ascomycota</taxon>
        <taxon>Pezizomycotina</taxon>
        <taxon>Sordariomycetes</taxon>
        <taxon>Xylariomycetidae</taxon>
        <taxon>Amphisphaeriales</taxon>
        <taxon>Apiosporaceae</taxon>
        <taxon>Apiospora</taxon>
    </lineage>
</organism>
<evidence type="ECO:0000256" key="1">
    <source>
        <dbReference type="SAM" id="MobiDB-lite"/>
    </source>
</evidence>
<dbReference type="RefSeq" id="XP_066717685.1">
    <property type="nucleotide sequence ID" value="XM_066855518.1"/>
</dbReference>
<dbReference type="EMBL" id="JAQQWL010000005">
    <property type="protein sequence ID" value="KAK8073210.1"/>
    <property type="molecule type" value="Genomic_DNA"/>
</dbReference>
<feature type="region of interest" description="Disordered" evidence="1">
    <location>
        <begin position="51"/>
        <end position="82"/>
    </location>
</feature>
<protein>
    <recommendedName>
        <fullName evidence="4">C2H2-type domain-containing protein</fullName>
    </recommendedName>
</protein>
<dbReference type="PANTHER" id="PTHR38167">
    <property type="entry name" value="C2H2-TYPE DOMAIN-CONTAINING PROTEIN"/>
    <property type="match status" value="1"/>
</dbReference>
<accession>A0ABR1VPN3</accession>
<dbReference type="PANTHER" id="PTHR38167:SF1">
    <property type="entry name" value="C2H2-TYPE DOMAIN-CONTAINING PROTEIN"/>
    <property type="match status" value="1"/>
</dbReference>
<evidence type="ECO:0000313" key="3">
    <source>
        <dbReference type="Proteomes" id="UP001480595"/>
    </source>
</evidence>
<name>A0ABR1VPN3_9PEZI</name>
<proteinExistence type="predicted"/>
<feature type="compositionally biased region" description="Acidic residues" evidence="1">
    <location>
        <begin position="176"/>
        <end position="197"/>
    </location>
</feature>
<dbReference type="GeneID" id="92088581"/>